<comment type="caution">
    <text evidence="1">The sequence shown here is derived from an EMBL/GenBank/DDBJ whole genome shotgun (WGS) entry which is preliminary data.</text>
</comment>
<dbReference type="Proteomes" id="UP000016491">
    <property type="component" value="Unassembled WGS sequence"/>
</dbReference>
<gene>
    <name evidence="1" type="ORF">CLOSYM_04584</name>
</gene>
<dbReference type="AlphaFoldDB" id="A0ABC9TRB8"/>
<evidence type="ECO:0000313" key="2">
    <source>
        <dbReference type="Proteomes" id="UP000016491"/>
    </source>
</evidence>
<proteinExistence type="predicted"/>
<evidence type="ECO:0008006" key="3">
    <source>
        <dbReference type="Google" id="ProtNLM"/>
    </source>
</evidence>
<protein>
    <recommendedName>
        <fullName evidence="3">HTH domain protein</fullName>
    </recommendedName>
</protein>
<evidence type="ECO:0000313" key="1">
    <source>
        <dbReference type="EMBL" id="ERI73878.1"/>
    </source>
</evidence>
<dbReference type="EMBL" id="AWSU01000363">
    <property type="protein sequence ID" value="ERI73878.1"/>
    <property type="molecule type" value="Genomic_DNA"/>
</dbReference>
<dbReference type="SUPFAM" id="SSF46785">
    <property type="entry name" value="Winged helix' DNA-binding domain"/>
    <property type="match status" value="1"/>
</dbReference>
<dbReference type="InterPro" id="IPR036390">
    <property type="entry name" value="WH_DNA-bd_sf"/>
</dbReference>
<name>A0ABC9TRB8_CLOSY</name>
<accession>A0ABC9TRB8</accession>
<sequence length="465" mass="53973">MYLSLFTPAHFEQKGEKMVFKIALILKEHFREKINSYMPNKPDDVIFDFFPYKTIQDIQDIFLSIKNQYDGFYVSGLIPLQAIKILDEKSKDAIIAHSSVNVENVYQALLHHIITSGVENVNLSRVGMDFLDDKKTLEDLIREEKFAQAAYTYEKRWSSLQSVEEIELEELRVQDFYEKQYMEGRLDIIITYYYSVLERLKDKNIRCYYVYRGEWAFWNSIEELKKSIFIKKFNKNRSAVIHINTEKAREMYKDKYELFRLELVRVVIQFNQRYFNKAIFKANYDDLELYMDYETMENLTEGFRICPLLPILIKGLDFPGSVGYGIGDNIYQARLNAINASHYGQSRMKDNTGSFLLNQNESLTFLSAGTSSETGPAFSVKAISQIADKVKLSAETVVRIAEVLNSLETEEITSMDLMNSLGISLRSANKYLSHLEEGGYASVCGKKRNGVKGRPVNIYRLDFKL</sequence>
<reference evidence="1 2" key="1">
    <citation type="submission" date="2013-07" db="EMBL/GenBank/DDBJ databases">
        <authorList>
            <person name="Weinstock G."/>
            <person name="Sodergren E."/>
            <person name="Wylie T."/>
            <person name="Fulton L."/>
            <person name="Fulton R."/>
            <person name="Fronick C."/>
            <person name="O'Laughlin M."/>
            <person name="Godfrey J."/>
            <person name="Miner T."/>
            <person name="Herter B."/>
            <person name="Appelbaum E."/>
            <person name="Cordes M."/>
            <person name="Lek S."/>
            <person name="Wollam A."/>
            <person name="Pepin K.H."/>
            <person name="Palsikar V.B."/>
            <person name="Mitreva M."/>
            <person name="Wilson R.K."/>
        </authorList>
    </citation>
    <scope>NUCLEOTIDE SEQUENCE [LARGE SCALE GENOMIC DNA]</scope>
    <source>
        <strain evidence="1 2">ATCC 14940</strain>
    </source>
</reference>
<organism evidence="1 2">
    <name type="scientific">[Clostridium] symbiosum ATCC 14940</name>
    <dbReference type="NCBI Taxonomy" id="411472"/>
    <lineage>
        <taxon>Bacteria</taxon>
        <taxon>Bacillati</taxon>
        <taxon>Bacillota</taxon>
        <taxon>Clostridia</taxon>
        <taxon>Lachnospirales</taxon>
        <taxon>Lachnospiraceae</taxon>
        <taxon>Otoolea</taxon>
    </lineage>
</organism>